<evidence type="ECO:0000256" key="1">
    <source>
        <dbReference type="ARBA" id="ARBA00004141"/>
    </source>
</evidence>
<dbReference type="FunFam" id="1.20.1280.290:FF:000009">
    <property type="entry name" value="PQ loop repeat family protein"/>
    <property type="match status" value="1"/>
</dbReference>
<keyword evidence="3 8" id="KW-1133">Transmembrane helix</keyword>
<feature type="transmembrane region" description="Helical" evidence="8">
    <location>
        <begin position="47"/>
        <end position="69"/>
    </location>
</feature>
<feature type="transmembrane region" description="Helical" evidence="8">
    <location>
        <begin position="14"/>
        <end position="35"/>
    </location>
</feature>
<sequence length="341" mass="36499">MLSLHSIPLTWNEALSGITGSISLASWIFLLLPQLYENYAQSSADGISLTFLLIWFVGDVTNLAGALWAGLVPTVIALAIYFCFADTVLIGQVLYYKAKNAREKKREDGETAPLLANGQADPAVAASKNRAPRRSFGDVTDENLGLPGSRRRSSAGSSHNRPRNASATSERLAVVAEESSATPSSSMATAWLKNTLSILAIIAAGAGGWAIAWKTGAWRPTPVGQDAGSDDSSPVGAEVLGYISAICYLGARIPQIVKNQRERSCEGLSLLFFLLSLLGNATYGAGILFHSVEKQYFLTNLPWLIGSLGTMAEDAIIFVQFHTFGENKKSDDDNTHAIEDA</sequence>
<feature type="transmembrane region" description="Helical" evidence="8">
    <location>
        <begin position="75"/>
        <end position="96"/>
    </location>
</feature>
<evidence type="ECO:0000256" key="8">
    <source>
        <dbReference type="SAM" id="Phobius"/>
    </source>
</evidence>
<comment type="catalytic activity">
    <reaction evidence="6">
        <text>L-histidine(out) + L-arginine(in) = L-histidine(in) + L-arginine(out)</text>
        <dbReference type="Rhea" id="RHEA:71063"/>
        <dbReference type="ChEBI" id="CHEBI:32682"/>
        <dbReference type="ChEBI" id="CHEBI:57595"/>
    </reaction>
</comment>
<dbReference type="Proteomes" id="UP000799441">
    <property type="component" value="Unassembled WGS sequence"/>
</dbReference>
<dbReference type="InterPro" id="IPR006603">
    <property type="entry name" value="PQ-loop_rpt"/>
</dbReference>
<evidence type="ECO:0000256" key="6">
    <source>
        <dbReference type="ARBA" id="ARBA00050768"/>
    </source>
</evidence>
<evidence type="ECO:0000313" key="10">
    <source>
        <dbReference type="Proteomes" id="UP000799441"/>
    </source>
</evidence>
<reference evidence="9" key="1">
    <citation type="journal article" date="2020" name="Stud. Mycol.">
        <title>101 Dothideomycetes genomes: a test case for predicting lifestyles and emergence of pathogens.</title>
        <authorList>
            <person name="Haridas S."/>
            <person name="Albert R."/>
            <person name="Binder M."/>
            <person name="Bloem J."/>
            <person name="Labutti K."/>
            <person name="Salamov A."/>
            <person name="Andreopoulos B."/>
            <person name="Baker S."/>
            <person name="Barry K."/>
            <person name="Bills G."/>
            <person name="Bluhm B."/>
            <person name="Cannon C."/>
            <person name="Castanera R."/>
            <person name="Culley D."/>
            <person name="Daum C."/>
            <person name="Ezra D."/>
            <person name="Gonzalez J."/>
            <person name="Henrissat B."/>
            <person name="Kuo A."/>
            <person name="Liang C."/>
            <person name="Lipzen A."/>
            <person name="Lutzoni F."/>
            <person name="Magnuson J."/>
            <person name="Mondo S."/>
            <person name="Nolan M."/>
            <person name="Ohm R."/>
            <person name="Pangilinan J."/>
            <person name="Park H.-J."/>
            <person name="Ramirez L."/>
            <person name="Alfaro M."/>
            <person name="Sun H."/>
            <person name="Tritt A."/>
            <person name="Yoshinaga Y."/>
            <person name="Zwiers L.-H."/>
            <person name="Turgeon B."/>
            <person name="Goodwin S."/>
            <person name="Spatafora J."/>
            <person name="Crous P."/>
            <person name="Grigoriev I."/>
        </authorList>
    </citation>
    <scope>NUCLEOTIDE SEQUENCE</scope>
    <source>
        <strain evidence="9">CBS 116435</strain>
    </source>
</reference>
<evidence type="ECO:0000256" key="4">
    <source>
        <dbReference type="ARBA" id="ARBA00023136"/>
    </source>
</evidence>
<dbReference type="PANTHER" id="PTHR16201">
    <property type="entry name" value="SEVEN TRANSMEMBRANE PROTEIN 1-RELATED"/>
    <property type="match status" value="1"/>
</dbReference>
<feature type="region of interest" description="Disordered" evidence="7">
    <location>
        <begin position="121"/>
        <end position="178"/>
    </location>
</feature>
<keyword evidence="10" id="KW-1185">Reference proteome</keyword>
<evidence type="ECO:0000256" key="7">
    <source>
        <dbReference type="SAM" id="MobiDB-lite"/>
    </source>
</evidence>
<feature type="transmembrane region" description="Helical" evidence="8">
    <location>
        <begin position="233"/>
        <end position="251"/>
    </location>
</feature>
<evidence type="ECO:0000256" key="2">
    <source>
        <dbReference type="ARBA" id="ARBA00022692"/>
    </source>
</evidence>
<dbReference type="GO" id="GO:0098852">
    <property type="term" value="C:lytic vacuole membrane"/>
    <property type="evidence" value="ECO:0007669"/>
    <property type="project" value="UniProtKB-ARBA"/>
</dbReference>
<proteinExistence type="inferred from homology"/>
<dbReference type="FunFam" id="1.20.1280.290:FF:000012">
    <property type="entry name" value="Vacuolar membrane PQ loop repeat protein"/>
    <property type="match status" value="1"/>
</dbReference>
<dbReference type="AlphaFoldDB" id="A0A9P4ULE7"/>
<comment type="similarity">
    <text evidence="5">Belongs to the laat-1 family.</text>
</comment>
<gene>
    <name evidence="9" type="ORF">K431DRAFT_227428</name>
</gene>
<dbReference type="InterPro" id="IPR051415">
    <property type="entry name" value="LAAT-1"/>
</dbReference>
<evidence type="ECO:0000256" key="5">
    <source>
        <dbReference type="ARBA" id="ARBA00038039"/>
    </source>
</evidence>
<feature type="transmembrane region" description="Helical" evidence="8">
    <location>
        <begin position="195"/>
        <end position="213"/>
    </location>
</feature>
<feature type="transmembrane region" description="Helical" evidence="8">
    <location>
        <begin position="271"/>
        <end position="289"/>
    </location>
</feature>
<dbReference type="GO" id="GO:0015174">
    <property type="term" value="F:basic amino acid transmembrane transporter activity"/>
    <property type="evidence" value="ECO:0007669"/>
    <property type="project" value="UniProtKB-ARBA"/>
</dbReference>
<keyword evidence="4 8" id="KW-0472">Membrane</keyword>
<dbReference type="EMBL" id="MU003804">
    <property type="protein sequence ID" value="KAF2720057.1"/>
    <property type="molecule type" value="Genomic_DNA"/>
</dbReference>
<dbReference type="GO" id="GO:0034486">
    <property type="term" value="P:vacuolar transmembrane transport"/>
    <property type="evidence" value="ECO:0007669"/>
    <property type="project" value="UniProtKB-ARBA"/>
</dbReference>
<comment type="subcellular location">
    <subcellularLocation>
        <location evidence="1">Membrane</location>
        <topology evidence="1">Multi-pass membrane protein</topology>
    </subcellularLocation>
</comment>
<dbReference type="Pfam" id="PF04193">
    <property type="entry name" value="PQ-loop"/>
    <property type="match status" value="2"/>
</dbReference>
<accession>A0A9P4ULE7</accession>
<name>A0A9P4ULE7_9PEZI</name>
<keyword evidence="2 8" id="KW-0812">Transmembrane</keyword>
<protein>
    <submittedName>
        <fullName evidence="9">PQ-loop-domain-containing protein</fullName>
    </submittedName>
</protein>
<evidence type="ECO:0000313" key="9">
    <source>
        <dbReference type="EMBL" id="KAF2720057.1"/>
    </source>
</evidence>
<evidence type="ECO:0000256" key="3">
    <source>
        <dbReference type="ARBA" id="ARBA00022989"/>
    </source>
</evidence>
<dbReference type="OrthoDB" id="8048523at2759"/>
<dbReference type="Gene3D" id="1.20.1280.290">
    <property type="match status" value="2"/>
</dbReference>
<organism evidence="9 10">
    <name type="scientific">Polychaeton citri CBS 116435</name>
    <dbReference type="NCBI Taxonomy" id="1314669"/>
    <lineage>
        <taxon>Eukaryota</taxon>
        <taxon>Fungi</taxon>
        <taxon>Dikarya</taxon>
        <taxon>Ascomycota</taxon>
        <taxon>Pezizomycotina</taxon>
        <taxon>Dothideomycetes</taxon>
        <taxon>Dothideomycetidae</taxon>
        <taxon>Capnodiales</taxon>
        <taxon>Capnodiaceae</taxon>
        <taxon>Polychaeton</taxon>
    </lineage>
</organism>
<comment type="caution">
    <text evidence="9">The sequence shown here is derived from an EMBL/GenBank/DDBJ whole genome shotgun (WGS) entry which is preliminary data.</text>
</comment>
<dbReference type="SMART" id="SM00679">
    <property type="entry name" value="CTNS"/>
    <property type="match status" value="2"/>
</dbReference>
<dbReference type="PANTHER" id="PTHR16201:SF44">
    <property type="entry name" value="SEVEN TRANSMEMBRANE PROTEIN 1"/>
    <property type="match status" value="1"/>
</dbReference>